<evidence type="ECO:0000256" key="2">
    <source>
        <dbReference type="ARBA" id="ARBA00007599"/>
    </source>
</evidence>
<evidence type="ECO:0000256" key="6">
    <source>
        <dbReference type="ARBA" id="ARBA00022723"/>
    </source>
</evidence>
<evidence type="ECO:0000256" key="5">
    <source>
        <dbReference type="ARBA" id="ARBA00022694"/>
    </source>
</evidence>
<dbReference type="NCBIfam" id="TIGR00150">
    <property type="entry name" value="T6A_YjeE"/>
    <property type="match status" value="1"/>
</dbReference>
<dbReference type="PANTHER" id="PTHR33540">
    <property type="entry name" value="TRNA THREONYLCARBAMOYLADENOSINE BIOSYNTHESIS PROTEIN TSAE"/>
    <property type="match status" value="1"/>
</dbReference>
<accession>A0A399FZ60</accession>
<keyword evidence="11" id="KW-0808">Transferase</keyword>
<dbReference type="GO" id="GO:0005737">
    <property type="term" value="C:cytoplasm"/>
    <property type="evidence" value="ECO:0007669"/>
    <property type="project" value="UniProtKB-SubCell"/>
</dbReference>
<organism evidence="11 12">
    <name type="scientific">candidate division NPL-UPA2 bacterium Unc8</name>
    <dbReference type="NCBI Taxonomy" id="1980939"/>
    <lineage>
        <taxon>Bacteria</taxon>
    </lineage>
</organism>
<dbReference type="EMBL" id="NDHY01000002">
    <property type="protein sequence ID" value="RII00650.1"/>
    <property type="molecule type" value="Genomic_DNA"/>
</dbReference>
<dbReference type="AlphaFoldDB" id="A0A399FZ60"/>
<reference evidence="11 12" key="1">
    <citation type="submission" date="2018-08" db="EMBL/GenBank/DDBJ databases">
        <title>Draft genome of candidate division NPL-UPA2 bacterium Unc8 that adapted to ultra-basic serpentinizing groundwater.</title>
        <authorList>
            <person name="Ishii S."/>
            <person name="Suzuki S."/>
            <person name="Nealson K.H."/>
        </authorList>
    </citation>
    <scope>NUCLEOTIDE SEQUENCE [LARGE SCALE GENOMIC DNA]</scope>
    <source>
        <strain evidence="11">Unc8</strain>
    </source>
</reference>
<dbReference type="InterPro" id="IPR003442">
    <property type="entry name" value="T6A_TsaE"/>
</dbReference>
<protein>
    <recommendedName>
        <fullName evidence="3">tRNA threonylcarbamoyladenosine biosynthesis protein TsaE</fullName>
    </recommendedName>
    <alternativeName>
        <fullName evidence="10">t(6)A37 threonylcarbamoyladenosine biosynthesis protein TsaE</fullName>
    </alternativeName>
</protein>
<dbReference type="SUPFAM" id="SSF52540">
    <property type="entry name" value="P-loop containing nucleoside triphosphate hydrolases"/>
    <property type="match status" value="1"/>
</dbReference>
<evidence type="ECO:0000313" key="12">
    <source>
        <dbReference type="Proteomes" id="UP000266287"/>
    </source>
</evidence>
<evidence type="ECO:0000256" key="10">
    <source>
        <dbReference type="ARBA" id="ARBA00032441"/>
    </source>
</evidence>
<proteinExistence type="inferred from homology"/>
<evidence type="ECO:0000313" key="11">
    <source>
        <dbReference type="EMBL" id="RII00650.1"/>
    </source>
</evidence>
<dbReference type="Gene3D" id="3.40.50.300">
    <property type="entry name" value="P-loop containing nucleotide triphosphate hydrolases"/>
    <property type="match status" value="1"/>
</dbReference>
<keyword evidence="7" id="KW-0547">Nucleotide-binding</keyword>
<dbReference type="Pfam" id="PF02367">
    <property type="entry name" value="TsaE"/>
    <property type="match status" value="1"/>
</dbReference>
<comment type="caution">
    <text evidence="11">The sequence shown here is derived from an EMBL/GenBank/DDBJ whole genome shotgun (WGS) entry which is preliminary data.</text>
</comment>
<comment type="similarity">
    <text evidence="2">Belongs to the TsaE family.</text>
</comment>
<evidence type="ECO:0000256" key="7">
    <source>
        <dbReference type="ARBA" id="ARBA00022741"/>
    </source>
</evidence>
<keyword evidence="8" id="KW-0067">ATP-binding</keyword>
<keyword evidence="5" id="KW-0819">tRNA processing</keyword>
<dbReference type="GO" id="GO:0005524">
    <property type="term" value="F:ATP binding"/>
    <property type="evidence" value="ECO:0007669"/>
    <property type="project" value="UniProtKB-KW"/>
</dbReference>
<gene>
    <name evidence="11" type="primary">tsaE</name>
    <name evidence="11" type="ORF">B9J77_01095</name>
</gene>
<evidence type="ECO:0000256" key="8">
    <source>
        <dbReference type="ARBA" id="ARBA00022840"/>
    </source>
</evidence>
<keyword evidence="9" id="KW-0460">Magnesium</keyword>
<evidence type="ECO:0000256" key="9">
    <source>
        <dbReference type="ARBA" id="ARBA00022842"/>
    </source>
</evidence>
<dbReference type="Proteomes" id="UP000266287">
    <property type="component" value="Unassembled WGS sequence"/>
</dbReference>
<sequence>MQLETKSAAETRRVGRRIGEALGQGDLIALFGELGAGKTCLTQGIATGLDIKGNVSSPSFVIIKEYRGRLPLYHIDFFRLQTVKEIESTGYDEYICGEGVTIIEWAEKIEDILPEKYFRIELIISGKNKRRILFKPVGEDYERIAREVYENSGAGYLK</sequence>
<keyword evidence="6" id="KW-0479">Metal-binding</keyword>
<evidence type="ECO:0000256" key="1">
    <source>
        <dbReference type="ARBA" id="ARBA00004496"/>
    </source>
</evidence>
<comment type="subcellular location">
    <subcellularLocation>
        <location evidence="1">Cytoplasm</location>
    </subcellularLocation>
</comment>
<dbReference type="GO" id="GO:0046872">
    <property type="term" value="F:metal ion binding"/>
    <property type="evidence" value="ECO:0007669"/>
    <property type="project" value="UniProtKB-KW"/>
</dbReference>
<evidence type="ECO:0000256" key="3">
    <source>
        <dbReference type="ARBA" id="ARBA00019010"/>
    </source>
</evidence>
<dbReference type="InterPro" id="IPR027417">
    <property type="entry name" value="P-loop_NTPase"/>
</dbReference>
<evidence type="ECO:0000256" key="4">
    <source>
        <dbReference type="ARBA" id="ARBA00022490"/>
    </source>
</evidence>
<dbReference type="GO" id="GO:0002949">
    <property type="term" value="P:tRNA threonylcarbamoyladenosine modification"/>
    <property type="evidence" value="ECO:0007669"/>
    <property type="project" value="InterPro"/>
</dbReference>
<name>A0A399FZ60_UNCN2</name>
<dbReference type="GO" id="GO:0016740">
    <property type="term" value="F:transferase activity"/>
    <property type="evidence" value="ECO:0007669"/>
    <property type="project" value="UniProtKB-KW"/>
</dbReference>
<keyword evidence="4" id="KW-0963">Cytoplasm</keyword>
<dbReference type="PANTHER" id="PTHR33540:SF2">
    <property type="entry name" value="TRNA THREONYLCARBAMOYLADENOSINE BIOSYNTHESIS PROTEIN TSAE"/>
    <property type="match status" value="1"/>
</dbReference>